<accession>A0A1Q5ZU38</accession>
<dbReference type="Gene3D" id="3.40.1000.10">
    <property type="entry name" value="Mog1/PsbP, alpha/beta/alpha sandwich"/>
    <property type="match status" value="1"/>
</dbReference>
<keyword evidence="1" id="KW-0812">Transmembrane</keyword>
<evidence type="ECO:0000313" key="3">
    <source>
        <dbReference type="EMBL" id="OKS85243.1"/>
    </source>
</evidence>
<feature type="transmembrane region" description="Helical" evidence="1">
    <location>
        <begin position="191"/>
        <end position="211"/>
    </location>
</feature>
<keyword evidence="1" id="KW-0472">Membrane</keyword>
<keyword evidence="1" id="KW-1133">Transmembrane helix</keyword>
<protein>
    <submittedName>
        <fullName evidence="3">Uncharacterized protein</fullName>
    </submittedName>
</protein>
<gene>
    <name evidence="3" type="ORF">RG47T_0687</name>
</gene>
<feature type="chain" id="PRO_5010257727" evidence="2">
    <location>
        <begin position="21"/>
        <end position="221"/>
    </location>
</feature>
<keyword evidence="4" id="KW-1185">Reference proteome</keyword>
<dbReference type="OrthoDB" id="791955at2"/>
<sequence>MKKILIGFYITIFAFATAQAQVNKPVQIDSLVTVSLPVDFVKKDTLGQLVFTGNSTLGYISVIKAPNPSNQTLKKEKDLNKVFKEYIKKLQSSAGNSSVMNDKDTIINNVEVRDFLLRTDNNDDQGVQVRRFRLLYTKAATYTFQFVYPEERADLAKKDADQFFASIKTAPSLDGTDQYTTYGKFTGMHKALKIALIAGGVLLIVIIILVVRSRKKKQIVG</sequence>
<proteinExistence type="predicted"/>
<organism evidence="3 4">
    <name type="scientific">Mucilaginibacter polytrichastri</name>
    <dbReference type="NCBI Taxonomy" id="1302689"/>
    <lineage>
        <taxon>Bacteria</taxon>
        <taxon>Pseudomonadati</taxon>
        <taxon>Bacteroidota</taxon>
        <taxon>Sphingobacteriia</taxon>
        <taxon>Sphingobacteriales</taxon>
        <taxon>Sphingobacteriaceae</taxon>
        <taxon>Mucilaginibacter</taxon>
    </lineage>
</organism>
<name>A0A1Q5ZU38_9SPHI</name>
<comment type="caution">
    <text evidence="3">The sequence shown here is derived from an EMBL/GenBank/DDBJ whole genome shotgun (WGS) entry which is preliminary data.</text>
</comment>
<dbReference type="AlphaFoldDB" id="A0A1Q5ZU38"/>
<dbReference type="Proteomes" id="UP000186720">
    <property type="component" value="Unassembled WGS sequence"/>
</dbReference>
<feature type="signal peptide" evidence="2">
    <location>
        <begin position="1"/>
        <end position="20"/>
    </location>
</feature>
<keyword evidence="2" id="KW-0732">Signal</keyword>
<dbReference type="RefSeq" id="WP_074488113.1">
    <property type="nucleotide sequence ID" value="NZ_FPAM01000001.1"/>
</dbReference>
<evidence type="ECO:0000256" key="2">
    <source>
        <dbReference type="SAM" id="SignalP"/>
    </source>
</evidence>
<evidence type="ECO:0000313" key="4">
    <source>
        <dbReference type="Proteomes" id="UP000186720"/>
    </source>
</evidence>
<evidence type="ECO:0000256" key="1">
    <source>
        <dbReference type="SAM" id="Phobius"/>
    </source>
</evidence>
<dbReference type="EMBL" id="MPPL01000001">
    <property type="protein sequence ID" value="OKS85243.1"/>
    <property type="molecule type" value="Genomic_DNA"/>
</dbReference>
<reference evidence="3 4" key="1">
    <citation type="submission" date="2016-11" db="EMBL/GenBank/DDBJ databases">
        <title>Whole Genome Sequencing of Mucilaginibacter polytrichastri RG4-7(T) isolated from the moss sample.</title>
        <authorList>
            <person name="Li Y."/>
        </authorList>
    </citation>
    <scope>NUCLEOTIDE SEQUENCE [LARGE SCALE GENOMIC DNA]</scope>
    <source>
        <strain evidence="3 4">RG4-7</strain>
    </source>
</reference>